<dbReference type="EMBL" id="GIIL01006617">
    <property type="protein sequence ID" value="NOV50343.1"/>
    <property type="molecule type" value="Transcribed_RNA"/>
</dbReference>
<reference evidence="1" key="1">
    <citation type="submission" date="2020-03" db="EMBL/GenBank/DDBJ databases">
        <title>Transcriptomic Profiling of the Digestive Tract of the Rat Flea, Xenopsylla cheopis, Following Blood Feeding and Infection with Yersinia pestis.</title>
        <authorList>
            <person name="Bland D.M."/>
            <person name="Martens C.A."/>
            <person name="Virtaneva K."/>
            <person name="Kanakabandi K."/>
            <person name="Long D."/>
            <person name="Rosenke R."/>
            <person name="Saturday G.A."/>
            <person name="Hoyt F.H."/>
            <person name="Bruno D.P."/>
            <person name="Ribeiro J.M.C."/>
            <person name="Hinnebusch J."/>
        </authorList>
    </citation>
    <scope>NUCLEOTIDE SEQUENCE</scope>
</reference>
<dbReference type="AlphaFoldDB" id="A0A6M2DW47"/>
<protein>
    <submittedName>
        <fullName evidence="1">Putative secreted protein</fullName>
    </submittedName>
</protein>
<organism evidence="1">
    <name type="scientific">Xenopsylla cheopis</name>
    <name type="common">Oriental rat flea</name>
    <name type="synonym">Pulex cheopis</name>
    <dbReference type="NCBI Taxonomy" id="163159"/>
    <lineage>
        <taxon>Eukaryota</taxon>
        <taxon>Metazoa</taxon>
        <taxon>Ecdysozoa</taxon>
        <taxon>Arthropoda</taxon>
        <taxon>Hexapoda</taxon>
        <taxon>Insecta</taxon>
        <taxon>Pterygota</taxon>
        <taxon>Neoptera</taxon>
        <taxon>Endopterygota</taxon>
        <taxon>Siphonaptera</taxon>
        <taxon>Pulicidae</taxon>
        <taxon>Xenopsyllinae</taxon>
        <taxon>Xenopsylla</taxon>
    </lineage>
</organism>
<sequence>MFNLLSILSCHLYLQRLILFHHRIFHRCEAFVVFECFLCKPLSREIEHSGQHAALLAHFPSYFNAVGLSLVQTYLINKS</sequence>
<evidence type="ECO:0000313" key="1">
    <source>
        <dbReference type="EMBL" id="NOV50343.1"/>
    </source>
</evidence>
<accession>A0A6M2DW47</accession>
<name>A0A6M2DW47_XENCH</name>
<proteinExistence type="predicted"/>